<dbReference type="Pfam" id="PF00441">
    <property type="entry name" value="Acyl-CoA_dh_1"/>
    <property type="match status" value="1"/>
</dbReference>
<dbReference type="PANTHER" id="PTHR43884:SF22">
    <property type="entry name" value="BLR3437 PROTEIN"/>
    <property type="match status" value="1"/>
</dbReference>
<keyword evidence="10" id="KW-1185">Reference proteome</keyword>
<dbReference type="Gene3D" id="1.10.540.10">
    <property type="entry name" value="Acyl-CoA dehydrogenase/oxidase, N-terminal domain"/>
    <property type="match status" value="1"/>
</dbReference>
<evidence type="ECO:0000259" key="6">
    <source>
        <dbReference type="Pfam" id="PF00441"/>
    </source>
</evidence>
<dbReference type="Pfam" id="PF02771">
    <property type="entry name" value="Acyl-CoA_dh_N"/>
    <property type="match status" value="1"/>
</dbReference>
<evidence type="ECO:0000256" key="3">
    <source>
        <dbReference type="ARBA" id="ARBA00022630"/>
    </source>
</evidence>
<proteinExistence type="inferred from homology"/>
<keyword evidence="3 5" id="KW-0285">Flavoprotein</keyword>
<evidence type="ECO:0000256" key="2">
    <source>
        <dbReference type="ARBA" id="ARBA00009347"/>
    </source>
</evidence>
<comment type="similarity">
    <text evidence="2 5">Belongs to the acyl-CoA dehydrogenase family.</text>
</comment>
<dbReference type="Gene3D" id="2.40.110.10">
    <property type="entry name" value="Butyryl-CoA Dehydrogenase, subunit A, domain 2"/>
    <property type="match status" value="1"/>
</dbReference>
<evidence type="ECO:0000313" key="9">
    <source>
        <dbReference type="EMBL" id="MDI5934742.1"/>
    </source>
</evidence>
<reference evidence="9 10" key="1">
    <citation type="submission" date="2023-04" db="EMBL/GenBank/DDBJ databases">
        <title>Halomonas strains isolated from rhizosphere soil.</title>
        <authorList>
            <person name="Xu L."/>
            <person name="Sun J.-Q."/>
        </authorList>
    </citation>
    <scope>NUCLEOTIDE SEQUENCE [LARGE SCALE GENOMIC DNA]</scope>
    <source>
        <strain evidence="9 10">LN1S58</strain>
    </source>
</reference>
<keyword evidence="4 5" id="KW-0274">FAD</keyword>
<dbReference type="SUPFAM" id="SSF47203">
    <property type="entry name" value="Acyl-CoA dehydrogenase C-terminal domain-like"/>
    <property type="match status" value="1"/>
</dbReference>
<dbReference type="PANTHER" id="PTHR43884">
    <property type="entry name" value="ACYL-COA DEHYDROGENASE"/>
    <property type="match status" value="1"/>
</dbReference>
<feature type="domain" description="Acyl-CoA dehydrogenase/oxidase N-terminal" evidence="8">
    <location>
        <begin position="15"/>
        <end position="115"/>
    </location>
</feature>
<dbReference type="Pfam" id="PF02770">
    <property type="entry name" value="Acyl-CoA_dh_M"/>
    <property type="match status" value="1"/>
</dbReference>
<evidence type="ECO:0000256" key="5">
    <source>
        <dbReference type="RuleBase" id="RU362125"/>
    </source>
</evidence>
<dbReference type="InterPro" id="IPR013786">
    <property type="entry name" value="AcylCoA_DH/ox_N"/>
</dbReference>
<dbReference type="InterPro" id="IPR006091">
    <property type="entry name" value="Acyl-CoA_Oxase/DH_mid-dom"/>
</dbReference>
<feature type="domain" description="Acyl-CoA dehydrogenase/oxidase C-terminal" evidence="6">
    <location>
        <begin position="224"/>
        <end position="373"/>
    </location>
</feature>
<evidence type="ECO:0000259" key="8">
    <source>
        <dbReference type="Pfam" id="PF02771"/>
    </source>
</evidence>
<dbReference type="RefSeq" id="WP_282722215.1">
    <property type="nucleotide sequence ID" value="NZ_JASCQO010000038.1"/>
</dbReference>
<dbReference type="InterPro" id="IPR036250">
    <property type="entry name" value="AcylCo_DH-like_C"/>
</dbReference>
<gene>
    <name evidence="9" type="ORF">QLQ84_13175</name>
</gene>
<dbReference type="InterPro" id="IPR009100">
    <property type="entry name" value="AcylCoA_DH/oxidase_NM_dom_sf"/>
</dbReference>
<evidence type="ECO:0000259" key="7">
    <source>
        <dbReference type="Pfam" id="PF02770"/>
    </source>
</evidence>
<organism evidence="9 10">
    <name type="scientific">Halomonas kalidii</name>
    <dbReference type="NCBI Taxonomy" id="3043293"/>
    <lineage>
        <taxon>Bacteria</taxon>
        <taxon>Pseudomonadati</taxon>
        <taxon>Pseudomonadota</taxon>
        <taxon>Gammaproteobacteria</taxon>
        <taxon>Oceanospirillales</taxon>
        <taxon>Halomonadaceae</taxon>
        <taxon>Halomonas</taxon>
    </lineage>
</organism>
<comment type="cofactor">
    <cofactor evidence="1 5">
        <name>FAD</name>
        <dbReference type="ChEBI" id="CHEBI:57692"/>
    </cofactor>
</comment>
<name>A0ABT6VNC3_9GAMM</name>
<dbReference type="SUPFAM" id="SSF56645">
    <property type="entry name" value="Acyl-CoA dehydrogenase NM domain-like"/>
    <property type="match status" value="1"/>
</dbReference>
<evidence type="ECO:0000313" key="10">
    <source>
        <dbReference type="Proteomes" id="UP001244242"/>
    </source>
</evidence>
<dbReference type="Gene3D" id="1.20.140.10">
    <property type="entry name" value="Butyryl-CoA Dehydrogenase, subunit A, domain 3"/>
    <property type="match status" value="1"/>
</dbReference>
<evidence type="ECO:0000256" key="1">
    <source>
        <dbReference type="ARBA" id="ARBA00001974"/>
    </source>
</evidence>
<protein>
    <submittedName>
        <fullName evidence="9">Acyl-CoA dehydrogenase family protein</fullName>
    </submittedName>
</protein>
<keyword evidence="5" id="KW-0560">Oxidoreductase</keyword>
<sequence>MSDTSFLDWPFLEARHRELADELEAWCAAELPRDHADVDACCVRLVRDLGRAGFLELTGGDAIDVRSLCLARETLARHDGLADFAFAMQGLGTGAISLYGTPEQKQWLERTRRGEALAAFALSEPRSGSDVARLDTIAERVGDGYRLDGEKTWISNGGIADLYTVFARTGEGPGAKGLSAFLVPADTPGLEIRERLETLSPHPLARLGFNDLRLPRSALIGEPGQGFRIAMAVLDVFRATVGAAALGFARRALDESLSRSRSRELFGAQLAELQMVQGHLADMALDVDAAALLVYRAAWTKDQGAARITREAAMAKLYATDRAQRVIDKAVQLHGGDGVRKGHIVESLYREIRALRIYEGASDVQKVVIARSCLAE</sequence>
<dbReference type="InterPro" id="IPR037069">
    <property type="entry name" value="AcylCoA_DH/ox_N_sf"/>
</dbReference>
<dbReference type="EMBL" id="JASCQO010000038">
    <property type="protein sequence ID" value="MDI5934742.1"/>
    <property type="molecule type" value="Genomic_DNA"/>
</dbReference>
<evidence type="ECO:0000256" key="4">
    <source>
        <dbReference type="ARBA" id="ARBA00022827"/>
    </source>
</evidence>
<comment type="caution">
    <text evidence="9">The sequence shown here is derived from an EMBL/GenBank/DDBJ whole genome shotgun (WGS) entry which is preliminary data.</text>
</comment>
<dbReference type="InterPro" id="IPR009075">
    <property type="entry name" value="AcylCo_DH/oxidase_C"/>
</dbReference>
<accession>A0ABT6VNC3</accession>
<feature type="domain" description="Acyl-CoA oxidase/dehydrogenase middle" evidence="7">
    <location>
        <begin position="119"/>
        <end position="210"/>
    </location>
</feature>
<dbReference type="InterPro" id="IPR046373">
    <property type="entry name" value="Acyl-CoA_Oxase/DH_mid-dom_sf"/>
</dbReference>
<dbReference type="Proteomes" id="UP001244242">
    <property type="component" value="Unassembled WGS sequence"/>
</dbReference>